<proteinExistence type="inferred from homology"/>
<dbReference type="PANTHER" id="PTHR30344">
    <property type="entry name" value="6-PHOSPHOGLUCONOLACTONASE-RELATED"/>
    <property type="match status" value="1"/>
</dbReference>
<protein>
    <submittedName>
        <fullName evidence="3">Lactonase family protein</fullName>
        <ecNumber evidence="3">3.1.1.-</ecNumber>
    </submittedName>
</protein>
<dbReference type="InterPro" id="IPR011048">
    <property type="entry name" value="Haem_d1_sf"/>
</dbReference>
<dbReference type="RefSeq" id="WP_274042537.1">
    <property type="nucleotide sequence ID" value="NZ_JANCPR020000054.1"/>
</dbReference>
<name>A0ABT7A7D8_9ACTN</name>
<evidence type="ECO:0000313" key="3">
    <source>
        <dbReference type="EMBL" id="MDJ1137254.1"/>
    </source>
</evidence>
<keyword evidence="4" id="KW-1185">Reference proteome</keyword>
<evidence type="ECO:0000313" key="4">
    <source>
        <dbReference type="Proteomes" id="UP001214441"/>
    </source>
</evidence>
<gene>
    <name evidence="3" type="ORF">NMN56_035970</name>
</gene>
<feature type="region of interest" description="Disordered" evidence="2">
    <location>
        <begin position="132"/>
        <end position="160"/>
    </location>
</feature>
<dbReference type="SUPFAM" id="SSF51004">
    <property type="entry name" value="C-terminal (heme d1) domain of cytochrome cd1-nitrite reductase"/>
    <property type="match status" value="1"/>
</dbReference>
<dbReference type="GO" id="GO:0016787">
    <property type="term" value="F:hydrolase activity"/>
    <property type="evidence" value="ECO:0007669"/>
    <property type="project" value="UniProtKB-KW"/>
</dbReference>
<sequence length="359" mass="36973">MAGGADTQQRAYIGSFTSAGGRGITTAALDVETGALTALHHTDAVPDPSFLTLAPDRAHLYAVSEQTEGGAAAFSLGAGERAGGPAQLGATVPVDGSGPTHVALAAGCLYTANYTSGNVSALRVRADGALEGPASTHQHEGQGPDKERQEGPHAHAVVPDPSGRWLLSVDLGTDSVWIYDLQGTGPGPHPHREIPFRAGSGPRHLAFPPAGATGAVARAYVINELDSTVTACSWDAARGDLEPLGETRILPPERTQTVNQPSALTISPDGRFAWAANRGDDSVSALALDTGGGLPERVTTVPCGGHWPRDLAVHPSGRWLYAANERSGDVTWFEVDRTAGMPHRAGSLAAPAASCVVFG</sequence>
<dbReference type="InterPro" id="IPR050282">
    <property type="entry name" value="Cycloisomerase_2"/>
</dbReference>
<reference evidence="3 4" key="1">
    <citation type="submission" date="2023-05" db="EMBL/GenBank/DDBJ databases">
        <title>Streptantibioticus silvisoli sp. nov., acidotolerant actinomycetes 1 from pine litter.</title>
        <authorList>
            <person name="Swiecimska M."/>
            <person name="Golinska P."/>
            <person name="Sangal V."/>
            <person name="Wachnowicz B."/>
            <person name="Goodfellow M."/>
        </authorList>
    </citation>
    <scope>NUCLEOTIDE SEQUENCE [LARGE SCALE GENOMIC DNA]</scope>
    <source>
        <strain evidence="3 4">DSM 42109</strain>
    </source>
</reference>
<dbReference type="Gene3D" id="2.130.10.10">
    <property type="entry name" value="YVTN repeat-like/Quinoprotein amine dehydrogenase"/>
    <property type="match status" value="1"/>
</dbReference>
<dbReference type="InterPro" id="IPR019405">
    <property type="entry name" value="Lactonase_7-beta_prop"/>
</dbReference>
<comment type="caution">
    <text evidence="3">The sequence shown here is derived from an EMBL/GenBank/DDBJ whole genome shotgun (WGS) entry which is preliminary data.</text>
</comment>
<dbReference type="InterPro" id="IPR015943">
    <property type="entry name" value="WD40/YVTN_repeat-like_dom_sf"/>
</dbReference>
<feature type="compositionally biased region" description="Basic and acidic residues" evidence="2">
    <location>
        <begin position="137"/>
        <end position="153"/>
    </location>
</feature>
<accession>A0ABT7A7D8</accession>
<comment type="similarity">
    <text evidence="1">Belongs to the cycloisomerase 2 family.</text>
</comment>
<dbReference type="EMBL" id="JANCPR020000054">
    <property type="protein sequence ID" value="MDJ1137254.1"/>
    <property type="molecule type" value="Genomic_DNA"/>
</dbReference>
<keyword evidence="3" id="KW-0378">Hydrolase</keyword>
<dbReference type="Pfam" id="PF10282">
    <property type="entry name" value="Lactonase"/>
    <property type="match status" value="1"/>
</dbReference>
<organism evidence="3 4">
    <name type="scientific">Streptomyces iconiensis</name>
    <dbReference type="NCBI Taxonomy" id="1384038"/>
    <lineage>
        <taxon>Bacteria</taxon>
        <taxon>Bacillati</taxon>
        <taxon>Actinomycetota</taxon>
        <taxon>Actinomycetes</taxon>
        <taxon>Kitasatosporales</taxon>
        <taxon>Streptomycetaceae</taxon>
        <taxon>Streptomyces</taxon>
    </lineage>
</organism>
<dbReference type="EC" id="3.1.1.-" evidence="3"/>
<evidence type="ECO:0000256" key="2">
    <source>
        <dbReference type="SAM" id="MobiDB-lite"/>
    </source>
</evidence>
<evidence type="ECO:0000256" key="1">
    <source>
        <dbReference type="ARBA" id="ARBA00005564"/>
    </source>
</evidence>
<dbReference type="PANTHER" id="PTHR30344:SF1">
    <property type="entry name" value="6-PHOSPHOGLUCONOLACTONASE"/>
    <property type="match status" value="1"/>
</dbReference>
<dbReference type="Proteomes" id="UP001214441">
    <property type="component" value="Unassembled WGS sequence"/>
</dbReference>